<organism evidence="1 2">
    <name type="scientific">Puccinia graminis f. sp. tritici (strain CRL 75-36-700-3 / race SCCL)</name>
    <name type="common">Black stem rust fungus</name>
    <dbReference type="NCBI Taxonomy" id="418459"/>
    <lineage>
        <taxon>Eukaryota</taxon>
        <taxon>Fungi</taxon>
        <taxon>Dikarya</taxon>
        <taxon>Basidiomycota</taxon>
        <taxon>Pucciniomycotina</taxon>
        <taxon>Pucciniomycetes</taxon>
        <taxon>Pucciniales</taxon>
        <taxon>Pucciniaceae</taxon>
        <taxon>Puccinia</taxon>
    </lineage>
</organism>
<evidence type="ECO:0000313" key="2">
    <source>
        <dbReference type="Proteomes" id="UP000008783"/>
    </source>
</evidence>
<keyword evidence="2" id="KW-1185">Reference proteome</keyword>
<dbReference type="OrthoDB" id="10562454at2759"/>
<reference evidence="2" key="2">
    <citation type="journal article" date="2011" name="Proc. Natl. Acad. Sci. U.S.A.">
        <title>Obligate biotrophy features unraveled by the genomic analysis of rust fungi.</title>
        <authorList>
            <person name="Duplessis S."/>
            <person name="Cuomo C.A."/>
            <person name="Lin Y.-C."/>
            <person name="Aerts A."/>
            <person name="Tisserant E."/>
            <person name="Veneault-Fourrey C."/>
            <person name="Joly D.L."/>
            <person name="Hacquard S."/>
            <person name="Amselem J."/>
            <person name="Cantarel B.L."/>
            <person name="Chiu R."/>
            <person name="Coutinho P.M."/>
            <person name="Feau N."/>
            <person name="Field M."/>
            <person name="Frey P."/>
            <person name="Gelhaye E."/>
            <person name="Goldberg J."/>
            <person name="Grabherr M.G."/>
            <person name="Kodira C.D."/>
            <person name="Kohler A."/>
            <person name="Kuees U."/>
            <person name="Lindquist E.A."/>
            <person name="Lucas S.M."/>
            <person name="Mago R."/>
            <person name="Mauceli E."/>
            <person name="Morin E."/>
            <person name="Murat C."/>
            <person name="Pangilinan J.L."/>
            <person name="Park R."/>
            <person name="Pearson M."/>
            <person name="Quesneville H."/>
            <person name="Rouhier N."/>
            <person name="Sakthikumar S."/>
            <person name="Salamov A.A."/>
            <person name="Schmutz J."/>
            <person name="Selles B."/>
            <person name="Shapiro H."/>
            <person name="Tanguay P."/>
            <person name="Tuskan G.A."/>
            <person name="Henrissat B."/>
            <person name="Van de Peer Y."/>
            <person name="Rouze P."/>
            <person name="Ellis J.G."/>
            <person name="Dodds P.N."/>
            <person name="Schein J.E."/>
            <person name="Zhong S."/>
            <person name="Hamelin R.C."/>
            <person name="Grigoriev I.V."/>
            <person name="Szabo L.J."/>
            <person name="Martin F."/>
        </authorList>
    </citation>
    <scope>NUCLEOTIDE SEQUENCE [LARGE SCALE GENOMIC DNA]</scope>
    <source>
        <strain evidence="2">CRL 75-36-700-3 / race SCCL</strain>
    </source>
</reference>
<proteinExistence type="predicted"/>
<dbReference type="EMBL" id="DS178361">
    <property type="protein sequence ID" value="EFP92245.1"/>
    <property type="molecule type" value="Genomic_DNA"/>
</dbReference>
<dbReference type="Proteomes" id="UP000008783">
    <property type="component" value="Unassembled WGS sequence"/>
</dbReference>
<evidence type="ECO:0000313" key="1">
    <source>
        <dbReference type="EMBL" id="EFP92245.1"/>
    </source>
</evidence>
<protein>
    <submittedName>
        <fullName evidence="1">Uncharacterized protein</fullName>
    </submittedName>
</protein>
<dbReference type="AlphaFoldDB" id="E3L6S0"/>
<dbReference type="KEGG" id="pgr:PGTG_18460"/>
<reference key="1">
    <citation type="submission" date="2007-01" db="EMBL/GenBank/DDBJ databases">
        <title>The Genome Sequence of Puccinia graminis f. sp. tritici Strain CRL 75-36-700-3.</title>
        <authorList>
            <consortium name="The Broad Institute Genome Sequencing Platform"/>
            <person name="Birren B."/>
            <person name="Lander E."/>
            <person name="Galagan J."/>
            <person name="Nusbaum C."/>
            <person name="Devon K."/>
            <person name="Cuomo C."/>
            <person name="Jaffe D."/>
            <person name="Butler J."/>
            <person name="Alvarez P."/>
            <person name="Gnerre S."/>
            <person name="Grabherr M."/>
            <person name="Mauceli E."/>
            <person name="Brockman W."/>
            <person name="Young S."/>
            <person name="LaButti K."/>
            <person name="Sykes S."/>
            <person name="DeCaprio D."/>
            <person name="Crawford M."/>
            <person name="Koehrsen M."/>
            <person name="Engels R."/>
            <person name="Montgomery P."/>
            <person name="Pearson M."/>
            <person name="Howarth C."/>
            <person name="Larson L."/>
            <person name="White J."/>
            <person name="Zeng Q."/>
            <person name="Kodira C."/>
            <person name="Yandava C."/>
            <person name="Alvarado L."/>
            <person name="O'Leary S."/>
            <person name="Szabo L."/>
            <person name="Dean R."/>
            <person name="Schein J."/>
        </authorList>
    </citation>
    <scope>NUCLEOTIDE SEQUENCE</scope>
    <source>
        <strain>CRL 75-36-700-3</strain>
    </source>
</reference>
<dbReference type="HOGENOM" id="CLU_133971_0_0_1"/>
<sequence>MLKTDRNTLRGCLLENIKTSSIHKEIKGPVPNLTKLISHIIKAFFPKEQAFLGASFDPAHVPQSRTRIAYLRLETIRYVFGTEKTNSAQWDLIDPQLEFIRGQSMDYYRAWSELIIQKDDELFGTGQQEFEKLDEEESFLPTHEDVLELQAEHQRDREQHNRHS</sequence>
<name>E3L6S0_PUCGT</name>
<dbReference type="RefSeq" id="XP_003336664.1">
    <property type="nucleotide sequence ID" value="XM_003336616.1"/>
</dbReference>
<gene>
    <name evidence="1" type="ORF">PGTG_18460</name>
</gene>
<dbReference type="InParanoid" id="E3L6S0"/>
<accession>E3L6S0</accession>
<dbReference type="STRING" id="418459.E3L6S0"/>
<dbReference type="GeneID" id="10537739"/>
<dbReference type="VEuPathDB" id="FungiDB:PGTG_18460"/>